<evidence type="ECO:0000259" key="6">
    <source>
        <dbReference type="PROSITE" id="PS51063"/>
    </source>
</evidence>
<dbReference type="PANTHER" id="PTHR24567">
    <property type="entry name" value="CRP FAMILY TRANSCRIPTIONAL REGULATORY PROTEIN"/>
    <property type="match status" value="1"/>
</dbReference>
<dbReference type="InterPro" id="IPR036390">
    <property type="entry name" value="WH_DNA-bd_sf"/>
</dbReference>
<dbReference type="InterPro" id="IPR050397">
    <property type="entry name" value="Env_Response_Regulators"/>
</dbReference>
<keyword evidence="3" id="KW-0804">Transcription</keyword>
<evidence type="ECO:0000256" key="2">
    <source>
        <dbReference type="ARBA" id="ARBA00023125"/>
    </source>
</evidence>
<protein>
    <submittedName>
        <fullName evidence="7">Crp/Fnr family transcriptional regulator</fullName>
    </submittedName>
</protein>
<evidence type="ECO:0000256" key="3">
    <source>
        <dbReference type="ARBA" id="ARBA00023163"/>
    </source>
</evidence>
<dbReference type="EMBL" id="VULO01000015">
    <property type="protein sequence ID" value="MSS85323.1"/>
    <property type="molecule type" value="Genomic_DNA"/>
</dbReference>
<feature type="domain" description="Cyclic nucleotide-binding" evidence="5">
    <location>
        <begin position="53"/>
        <end position="173"/>
    </location>
</feature>
<feature type="domain" description="HTH crp-type" evidence="6">
    <location>
        <begin position="187"/>
        <end position="260"/>
    </location>
</feature>
<organism evidence="7 8">
    <name type="scientific">Scrofimicrobium canadense</name>
    <dbReference type="NCBI Taxonomy" id="2652290"/>
    <lineage>
        <taxon>Bacteria</taxon>
        <taxon>Bacillati</taxon>
        <taxon>Actinomycetota</taxon>
        <taxon>Actinomycetes</taxon>
        <taxon>Actinomycetales</taxon>
        <taxon>Actinomycetaceae</taxon>
        <taxon>Scrofimicrobium</taxon>
    </lineage>
</organism>
<dbReference type="SUPFAM" id="SSF51206">
    <property type="entry name" value="cAMP-binding domain-like"/>
    <property type="match status" value="1"/>
</dbReference>
<reference evidence="7 8" key="1">
    <citation type="submission" date="2019-08" db="EMBL/GenBank/DDBJ databases">
        <title>In-depth cultivation of the pig gut microbiome towards novel bacterial diversity and tailored functional studies.</title>
        <authorList>
            <person name="Wylensek D."/>
            <person name="Hitch T.C.A."/>
            <person name="Clavel T."/>
        </authorList>
    </citation>
    <scope>NUCLEOTIDE SEQUENCE [LARGE SCALE GENOMIC DNA]</scope>
    <source>
        <strain evidence="7 8">WB03_NA08</strain>
    </source>
</reference>
<dbReference type="PROSITE" id="PS51063">
    <property type="entry name" value="HTH_CRP_2"/>
    <property type="match status" value="1"/>
</dbReference>
<accession>A0A6N7WA24</accession>
<dbReference type="GO" id="GO:0003700">
    <property type="term" value="F:DNA-binding transcription factor activity"/>
    <property type="evidence" value="ECO:0007669"/>
    <property type="project" value="TreeGrafter"/>
</dbReference>
<proteinExistence type="predicted"/>
<keyword evidence="2" id="KW-0238">DNA-binding</keyword>
<dbReference type="Pfam" id="PF00027">
    <property type="entry name" value="cNMP_binding"/>
    <property type="match status" value="1"/>
</dbReference>
<dbReference type="PROSITE" id="PS50042">
    <property type="entry name" value="CNMP_BINDING_3"/>
    <property type="match status" value="1"/>
</dbReference>
<dbReference type="InterPro" id="IPR000595">
    <property type="entry name" value="cNMP-bd_dom"/>
</dbReference>
<dbReference type="InterPro" id="IPR014710">
    <property type="entry name" value="RmlC-like_jellyroll"/>
</dbReference>
<dbReference type="AlphaFoldDB" id="A0A6N7WA24"/>
<dbReference type="PANTHER" id="PTHR24567:SF26">
    <property type="entry name" value="REGULATORY PROTEIN YEIL"/>
    <property type="match status" value="1"/>
</dbReference>
<keyword evidence="1" id="KW-0805">Transcription regulation</keyword>
<dbReference type="GO" id="GO:0005829">
    <property type="term" value="C:cytosol"/>
    <property type="evidence" value="ECO:0007669"/>
    <property type="project" value="TreeGrafter"/>
</dbReference>
<evidence type="ECO:0000313" key="7">
    <source>
        <dbReference type="EMBL" id="MSS85323.1"/>
    </source>
</evidence>
<evidence type="ECO:0000313" key="8">
    <source>
        <dbReference type="Proteomes" id="UP000470875"/>
    </source>
</evidence>
<dbReference type="RefSeq" id="WP_154546474.1">
    <property type="nucleotide sequence ID" value="NZ_VULO01000015.1"/>
</dbReference>
<evidence type="ECO:0000259" key="5">
    <source>
        <dbReference type="PROSITE" id="PS50042"/>
    </source>
</evidence>
<feature type="region of interest" description="Disordered" evidence="4">
    <location>
        <begin position="1"/>
        <end position="22"/>
    </location>
</feature>
<name>A0A6N7WA24_9ACTO</name>
<comment type="caution">
    <text evidence="7">The sequence shown here is derived from an EMBL/GenBank/DDBJ whole genome shotgun (WGS) entry which is preliminary data.</text>
</comment>
<dbReference type="Proteomes" id="UP000470875">
    <property type="component" value="Unassembled WGS sequence"/>
</dbReference>
<evidence type="ECO:0000256" key="4">
    <source>
        <dbReference type="SAM" id="MobiDB-lite"/>
    </source>
</evidence>
<dbReference type="InterPro" id="IPR012318">
    <property type="entry name" value="HTH_CRP"/>
</dbReference>
<dbReference type="SMART" id="SM00419">
    <property type="entry name" value="HTH_CRP"/>
    <property type="match status" value="1"/>
</dbReference>
<gene>
    <name evidence="7" type="ORF">FYJ24_11285</name>
</gene>
<dbReference type="InterPro" id="IPR018490">
    <property type="entry name" value="cNMP-bd_dom_sf"/>
</dbReference>
<dbReference type="Gene3D" id="2.60.120.10">
    <property type="entry name" value="Jelly Rolls"/>
    <property type="match status" value="1"/>
</dbReference>
<dbReference type="SUPFAM" id="SSF46785">
    <property type="entry name" value="Winged helix' DNA-binding domain"/>
    <property type="match status" value="1"/>
</dbReference>
<sequence length="275" mass="30111">MTQDDQGQLNHPALNANSFVPPKGRRTIPLREVVLPHECPEPVRLRVLGRAPYFQGLDISELREISTRMNTRVYAPNEHIYNAGDEANELFVIAEGRVKLSQVSADGTATLTDILVPGDLFGAMGALGQPTHLQSAATLVPCCILRIGQHDFRQILEQHPKVALKVLDDVAGRLRRAQQDIGDQSTNTVKQRVATTLLRLADKLGEQTAEGILLNVPLSRADLAGLARSTPESVSRVMSQFKKQNVVDSGRRWTILLNPEALTDATQAVLPPLSD</sequence>
<dbReference type="CDD" id="cd00038">
    <property type="entry name" value="CAP_ED"/>
    <property type="match status" value="1"/>
</dbReference>
<dbReference type="GO" id="GO:0003677">
    <property type="term" value="F:DNA binding"/>
    <property type="evidence" value="ECO:0007669"/>
    <property type="project" value="UniProtKB-KW"/>
</dbReference>
<evidence type="ECO:0000256" key="1">
    <source>
        <dbReference type="ARBA" id="ARBA00023015"/>
    </source>
</evidence>
<dbReference type="Pfam" id="PF13545">
    <property type="entry name" value="HTH_Crp_2"/>
    <property type="match status" value="1"/>
</dbReference>
<dbReference type="SMART" id="SM00100">
    <property type="entry name" value="cNMP"/>
    <property type="match status" value="1"/>
</dbReference>
<keyword evidence="8" id="KW-1185">Reference proteome</keyword>